<name>A0A6M3XUZ3_9ZZZZ</name>
<gene>
    <name evidence="1" type="ORF">TM448B02758_0008</name>
</gene>
<sequence>MSRSMVSKEVLMSAEEVAINDTHYSESRRFHDCDGTACLKIISTAGSITVTQQCSTDKVTWYDPETASGAAGAVEDAITVTTGRYLSFTPVLCDYIRFKVVQGAGATTNVTLELAYRVEV</sequence>
<accession>A0A6M3XUZ3</accession>
<reference evidence="1" key="1">
    <citation type="submission" date="2020-03" db="EMBL/GenBank/DDBJ databases">
        <title>The deep terrestrial virosphere.</title>
        <authorList>
            <person name="Holmfeldt K."/>
            <person name="Nilsson E."/>
            <person name="Simone D."/>
            <person name="Lopez-Fernandez M."/>
            <person name="Wu X."/>
            <person name="de Brujin I."/>
            <person name="Lundin D."/>
            <person name="Andersson A."/>
            <person name="Bertilsson S."/>
            <person name="Dopson M."/>
        </authorList>
    </citation>
    <scope>NUCLEOTIDE SEQUENCE</scope>
    <source>
        <strain evidence="1">TM448B02758</strain>
    </source>
</reference>
<dbReference type="EMBL" id="MT144949">
    <property type="protein sequence ID" value="QJI01769.1"/>
    <property type="molecule type" value="Genomic_DNA"/>
</dbReference>
<organism evidence="1">
    <name type="scientific">viral metagenome</name>
    <dbReference type="NCBI Taxonomy" id="1070528"/>
    <lineage>
        <taxon>unclassified sequences</taxon>
        <taxon>metagenomes</taxon>
        <taxon>organismal metagenomes</taxon>
    </lineage>
</organism>
<evidence type="ECO:0000313" key="1">
    <source>
        <dbReference type="EMBL" id="QJI01769.1"/>
    </source>
</evidence>
<protein>
    <submittedName>
        <fullName evidence="1">Uncharacterized protein</fullName>
    </submittedName>
</protein>
<dbReference type="AlphaFoldDB" id="A0A6M3XUZ3"/>
<proteinExistence type="predicted"/>